<keyword evidence="4 8" id="KW-0732">Signal</keyword>
<dbReference type="Pfam" id="PF01082">
    <property type="entry name" value="Cu2_monooxygen"/>
    <property type="match status" value="1"/>
</dbReference>
<comment type="subcellular location">
    <subcellularLocation>
        <location evidence="2">Membrane</location>
    </subcellularLocation>
</comment>
<evidence type="ECO:0000256" key="6">
    <source>
        <dbReference type="ARBA" id="ARBA00023157"/>
    </source>
</evidence>
<dbReference type="EMBL" id="GG666469">
    <property type="protein sequence ID" value="EEN67854.1"/>
    <property type="molecule type" value="Genomic_DNA"/>
</dbReference>
<dbReference type="AlphaFoldDB" id="C3XVR1"/>
<dbReference type="InterPro" id="IPR000323">
    <property type="entry name" value="Cu2_ascorb_mOase_N"/>
</dbReference>
<dbReference type="eggNOG" id="KOG3568">
    <property type="taxonomic scope" value="Eukaryota"/>
</dbReference>
<keyword evidence="6" id="KW-1015">Disulfide bond</keyword>
<dbReference type="Gene3D" id="2.60.120.310">
    <property type="entry name" value="Copper type II, ascorbate-dependent monooxygenase, N-terminal domain"/>
    <property type="match status" value="1"/>
</dbReference>
<comment type="cofactor">
    <cofactor evidence="1">
        <name>Cu(2+)</name>
        <dbReference type="ChEBI" id="CHEBI:29036"/>
    </cofactor>
</comment>
<accession>C3XVR1</accession>
<dbReference type="PANTHER" id="PTHR10157:SF23">
    <property type="entry name" value="MOXD1 HOMOLOG 1"/>
    <property type="match status" value="1"/>
</dbReference>
<keyword evidence="5" id="KW-0472">Membrane</keyword>
<dbReference type="Gene3D" id="2.60.120.230">
    <property type="match status" value="1"/>
</dbReference>
<dbReference type="SUPFAM" id="SSF49344">
    <property type="entry name" value="CBD9-like"/>
    <property type="match status" value="1"/>
</dbReference>
<evidence type="ECO:0000256" key="8">
    <source>
        <dbReference type="SAM" id="SignalP"/>
    </source>
</evidence>
<evidence type="ECO:0000256" key="7">
    <source>
        <dbReference type="ARBA" id="ARBA00023180"/>
    </source>
</evidence>
<protein>
    <recommendedName>
        <fullName evidence="9">DOMON domain-containing protein</fullName>
    </recommendedName>
</protein>
<dbReference type="GO" id="GO:0005507">
    <property type="term" value="F:copper ion binding"/>
    <property type="evidence" value="ECO:0007669"/>
    <property type="project" value="InterPro"/>
</dbReference>
<organism>
    <name type="scientific">Branchiostoma floridae</name>
    <name type="common">Florida lancelet</name>
    <name type="synonym">Amphioxus</name>
    <dbReference type="NCBI Taxonomy" id="7739"/>
    <lineage>
        <taxon>Eukaryota</taxon>
        <taxon>Metazoa</taxon>
        <taxon>Chordata</taxon>
        <taxon>Cephalochordata</taxon>
        <taxon>Leptocardii</taxon>
        <taxon>Amphioxiformes</taxon>
        <taxon>Branchiostomatidae</taxon>
        <taxon>Branchiostoma</taxon>
    </lineage>
</organism>
<feature type="domain" description="DOMON" evidence="9">
    <location>
        <begin position="37"/>
        <end position="151"/>
    </location>
</feature>
<feature type="signal peptide" evidence="8">
    <location>
        <begin position="1"/>
        <end position="24"/>
    </location>
</feature>
<evidence type="ECO:0000259" key="9">
    <source>
        <dbReference type="PROSITE" id="PS50836"/>
    </source>
</evidence>
<evidence type="ECO:0000256" key="3">
    <source>
        <dbReference type="ARBA" id="ARBA00010676"/>
    </source>
</evidence>
<evidence type="ECO:0000256" key="2">
    <source>
        <dbReference type="ARBA" id="ARBA00004370"/>
    </source>
</evidence>
<dbReference type="PANTHER" id="PTHR10157">
    <property type="entry name" value="DOPAMINE BETA HYDROXYLASE RELATED"/>
    <property type="match status" value="1"/>
</dbReference>
<keyword evidence="7" id="KW-0325">Glycoprotein</keyword>
<dbReference type="InterPro" id="IPR024548">
    <property type="entry name" value="Cu2_monoox_C"/>
</dbReference>
<dbReference type="InterPro" id="IPR005018">
    <property type="entry name" value="DOMON_domain"/>
</dbReference>
<evidence type="ECO:0000256" key="4">
    <source>
        <dbReference type="ARBA" id="ARBA00022729"/>
    </source>
</evidence>
<dbReference type="InterPro" id="IPR008977">
    <property type="entry name" value="PHM/PNGase_F_dom_sf"/>
</dbReference>
<dbReference type="InParanoid" id="C3XVR1"/>
<dbReference type="Pfam" id="PF03351">
    <property type="entry name" value="DOMON"/>
    <property type="match status" value="1"/>
</dbReference>
<dbReference type="InterPro" id="IPR045266">
    <property type="entry name" value="DOH_DOMON"/>
</dbReference>
<reference evidence="10" key="1">
    <citation type="journal article" date="2008" name="Nature">
        <title>The amphioxus genome and the evolution of the chordate karyotype.</title>
        <authorList>
            <consortium name="US DOE Joint Genome Institute (JGI-PGF)"/>
            <person name="Putnam N.H."/>
            <person name="Butts T."/>
            <person name="Ferrier D.E.K."/>
            <person name="Furlong R.F."/>
            <person name="Hellsten U."/>
            <person name="Kawashima T."/>
            <person name="Robinson-Rechavi M."/>
            <person name="Shoguchi E."/>
            <person name="Terry A."/>
            <person name="Yu J.-K."/>
            <person name="Benito-Gutierrez E.L."/>
            <person name="Dubchak I."/>
            <person name="Garcia-Fernandez J."/>
            <person name="Gibson-Brown J.J."/>
            <person name="Grigoriev I.V."/>
            <person name="Horton A.C."/>
            <person name="de Jong P.J."/>
            <person name="Jurka J."/>
            <person name="Kapitonov V.V."/>
            <person name="Kohara Y."/>
            <person name="Kuroki Y."/>
            <person name="Lindquist E."/>
            <person name="Lucas S."/>
            <person name="Osoegawa K."/>
            <person name="Pennacchio L.A."/>
            <person name="Salamov A.A."/>
            <person name="Satou Y."/>
            <person name="Sauka-Spengler T."/>
            <person name="Schmutz J."/>
            <person name="Shin-I T."/>
            <person name="Toyoda A."/>
            <person name="Bronner-Fraser M."/>
            <person name="Fujiyama A."/>
            <person name="Holland L.Z."/>
            <person name="Holland P.W.H."/>
            <person name="Satoh N."/>
            <person name="Rokhsar D.S."/>
        </authorList>
    </citation>
    <scope>NUCLEOTIDE SEQUENCE [LARGE SCALE GENOMIC DNA]</scope>
    <source>
        <strain evidence="10">S238N-H82</strain>
        <tissue evidence="10">Testes</tissue>
    </source>
</reference>
<dbReference type="InterPro" id="IPR000945">
    <property type="entry name" value="DBH-like"/>
</dbReference>
<dbReference type="CDD" id="cd09631">
    <property type="entry name" value="DOMON_DOH"/>
    <property type="match status" value="1"/>
</dbReference>
<dbReference type="PROSITE" id="PS50836">
    <property type="entry name" value="DOMON"/>
    <property type="match status" value="1"/>
</dbReference>
<comment type="similarity">
    <text evidence="3">Belongs to the copper type II ascorbate-dependent monooxygenase family.</text>
</comment>
<dbReference type="SMART" id="SM00664">
    <property type="entry name" value="DoH"/>
    <property type="match status" value="1"/>
</dbReference>
<dbReference type="Pfam" id="PF03712">
    <property type="entry name" value="Cu2_monoox_C"/>
    <property type="match status" value="1"/>
</dbReference>
<name>C3XVR1_BRAFL</name>
<dbReference type="Gene3D" id="2.60.40.1210">
    <property type="entry name" value="Cellobiose dehydrogenase, cytochrome domain"/>
    <property type="match status" value="1"/>
</dbReference>
<dbReference type="SUPFAM" id="SSF49742">
    <property type="entry name" value="PHM/PNGase F"/>
    <property type="match status" value="2"/>
</dbReference>
<evidence type="ECO:0000256" key="5">
    <source>
        <dbReference type="ARBA" id="ARBA00023136"/>
    </source>
</evidence>
<sequence>MAAFWTSLRLVVAVAVLSATRLEAKFTHSAYLDAAREKYFLQWRHDAETITFRVQVATLGYVGFGISPNGDMTGSDIVTGFVTDQGDTFFFDRYATARAMPTIDTSQDWTLEASGENGTHTFLQFSRKLVLCDHADRNIEAGTTRVIWAYHGEDPPHDTELMYHGETRGARSLMLLSGPQNTELPEDVQTMEFLNDALHEVPEDVRSMEVLNDAYAVPYKKVTNYLYRGFKVPDLGGKKHVIAFEPVVQAGNEAVIHHMFLYACLEDLDPNLYDGVQYLRESRDIPADWRSCKVTIIVWDVGGVGMHYPEKVGLSVGDPGDPTFLLMETHYNNAQRKKGMKDSSGIRLLYTSELREYDLGLMQLGMEVGHTQIIPPGSQSFVSVGTCYPDCLEKAMEEESIDKINVIGVHFHAHLAARKMRVRHVRNGVELPWLGNDENFDFNFQQTVRLQREREVLKPSLQSAPDCRPGTVYRGLDFGSLGVNCWGFPYGRGPRQACRTSTNQTVQQSCYLVGAVPQPAVHQRTKLPNSPVTCLVLSHSLSYINEPNCPTVLLLAWCCPTTCRTSTNKLSDSPVTCLVLSHSLSYINKPNCPTVLLPAWCCPTACRTSTNQTIQQSCYLPGAVPQPVVHQQIKLSNSPVTCLVLSHNPSSIHKQNYPIVLYTYLGLSDNLSHDNYKQNCPTVLLLTWGCPTTCRMTTTNKTVQQSCYLPGVVQQPVA</sequence>
<dbReference type="FunFam" id="2.60.40.1210:FF:000001">
    <property type="entry name" value="Monooxygenase, DBH-like 1, like"/>
    <property type="match status" value="1"/>
</dbReference>
<dbReference type="InterPro" id="IPR036939">
    <property type="entry name" value="Cu2_ascorb_mOase_N_sf"/>
</dbReference>
<evidence type="ECO:0000256" key="1">
    <source>
        <dbReference type="ARBA" id="ARBA00001973"/>
    </source>
</evidence>
<evidence type="ECO:0000313" key="10">
    <source>
        <dbReference type="EMBL" id="EEN67854.1"/>
    </source>
</evidence>
<dbReference type="GO" id="GO:0004500">
    <property type="term" value="F:dopamine beta-monooxygenase activity"/>
    <property type="evidence" value="ECO:0007669"/>
    <property type="project" value="InterPro"/>
</dbReference>
<gene>
    <name evidence="10" type="ORF">BRAFLDRAFT_83131</name>
</gene>
<dbReference type="InterPro" id="IPR014784">
    <property type="entry name" value="Cu2_ascorb_mOase-like_C"/>
</dbReference>
<feature type="chain" id="PRO_5002934826" description="DOMON domain-containing protein" evidence="8">
    <location>
        <begin position="25"/>
        <end position="718"/>
    </location>
</feature>
<dbReference type="GO" id="GO:0016020">
    <property type="term" value="C:membrane"/>
    <property type="evidence" value="ECO:0007669"/>
    <property type="project" value="UniProtKB-SubCell"/>
</dbReference>
<dbReference type="FunFam" id="2.60.120.310:FF:000017">
    <property type="entry name" value="Uncharacterized protein"/>
    <property type="match status" value="1"/>
</dbReference>
<proteinExistence type="inferred from homology"/>